<dbReference type="InterPro" id="IPR028082">
    <property type="entry name" value="Peripla_BP_I"/>
</dbReference>
<dbReference type="KEGG" id="nik:F5I99_18995"/>
<proteinExistence type="predicted"/>
<sequence>MHRLSVPAVSRFAAGLVLFSVACFSQAEPFTLEGDPVVAFIYASPAKDGGWNEAIDNARQKVADQLDVKVMVAESIPEEASALVNAIDLFVRRGANIIVATTYGYSEGVKQAAEKYPHVAFLSASGIYNSENLESFYARTYEAWYLAGMAAAAVSETNKLGMLGGFPVSVVNWDINGFALGVQSSHPQTTVNAIYTNSWWDPVREGQAAQSLIEMGADVIANNLSSSAPFSAAERNDHYSVGFQLDMSGAAPNGHLTSVVFNWDKYLVPTIQKIIDGSWEPNPYGAFPGLAEGVVDITPLHADVPAEALAQIEAAKAEMISGQFSPFTGPLFKQDGTEVLAEGAELDAGAVWEMDYLVKGVVGSTR</sequence>
<dbReference type="Pfam" id="PF02608">
    <property type="entry name" value="Bmp"/>
    <property type="match status" value="1"/>
</dbReference>
<dbReference type="GO" id="GO:0005886">
    <property type="term" value="C:plasma membrane"/>
    <property type="evidence" value="ECO:0007669"/>
    <property type="project" value="InterPro"/>
</dbReference>
<evidence type="ECO:0000313" key="5">
    <source>
        <dbReference type="Proteomes" id="UP000325606"/>
    </source>
</evidence>
<dbReference type="InterPro" id="IPR003760">
    <property type="entry name" value="PnrA-like"/>
</dbReference>
<dbReference type="EMBL" id="CP044222">
    <property type="protein sequence ID" value="QEW08402.1"/>
    <property type="molecule type" value="Genomic_DNA"/>
</dbReference>
<dbReference type="PROSITE" id="PS51257">
    <property type="entry name" value="PROKAR_LIPOPROTEIN"/>
    <property type="match status" value="1"/>
</dbReference>
<protein>
    <submittedName>
        <fullName evidence="4">BMP family ABC transporter substrate-binding protein</fullName>
    </submittedName>
</protein>
<reference evidence="4 5" key="1">
    <citation type="submission" date="2019-09" db="EMBL/GenBank/DDBJ databases">
        <title>Nitrincola iocasae sp. nov., a bacterium isolated from the sediment collected at a cold seep field in South China Sea.</title>
        <authorList>
            <person name="Zhang H."/>
            <person name="Wang H."/>
            <person name="Li C."/>
        </authorList>
    </citation>
    <scope>NUCLEOTIDE SEQUENCE [LARGE SCALE GENOMIC DNA]</scope>
    <source>
        <strain evidence="4 5">KXZD1103</strain>
    </source>
</reference>
<evidence type="ECO:0000256" key="1">
    <source>
        <dbReference type="ARBA" id="ARBA00022729"/>
    </source>
</evidence>
<accession>A0A5J6LJB8</accession>
<dbReference type="InterPro" id="IPR052910">
    <property type="entry name" value="ABC-Purine-Binding"/>
</dbReference>
<dbReference type="PANTHER" id="PTHR43208:SF1">
    <property type="entry name" value="ABC TRANSPORTER SUBSTRATE-BINDING PROTEIN"/>
    <property type="match status" value="1"/>
</dbReference>
<name>A0A5J6LJB8_9GAMM</name>
<feature type="signal peptide" evidence="2">
    <location>
        <begin position="1"/>
        <end position="27"/>
    </location>
</feature>
<evidence type="ECO:0000256" key="2">
    <source>
        <dbReference type="SAM" id="SignalP"/>
    </source>
</evidence>
<feature type="domain" description="ABC transporter substrate-binding protein PnrA-like" evidence="3">
    <location>
        <begin position="37"/>
        <end position="300"/>
    </location>
</feature>
<keyword evidence="1 2" id="KW-0732">Signal</keyword>
<dbReference type="SUPFAM" id="SSF53822">
    <property type="entry name" value="Periplasmic binding protein-like I"/>
    <property type="match status" value="1"/>
</dbReference>
<dbReference type="RefSeq" id="WP_151058781.1">
    <property type="nucleotide sequence ID" value="NZ_CP044222.1"/>
</dbReference>
<dbReference type="Proteomes" id="UP000325606">
    <property type="component" value="Chromosome"/>
</dbReference>
<evidence type="ECO:0000259" key="3">
    <source>
        <dbReference type="Pfam" id="PF02608"/>
    </source>
</evidence>
<dbReference type="CDD" id="cd19963">
    <property type="entry name" value="PBP1_BMP-like"/>
    <property type="match status" value="1"/>
</dbReference>
<dbReference type="PANTHER" id="PTHR43208">
    <property type="entry name" value="ABC TRANSPORTER SUBSTRATE-BINDING PROTEIN"/>
    <property type="match status" value="1"/>
</dbReference>
<gene>
    <name evidence="4" type="ORF">F5I99_18995</name>
</gene>
<dbReference type="Gene3D" id="3.40.50.2300">
    <property type="match status" value="2"/>
</dbReference>
<organism evidence="4 5">
    <name type="scientific">Nitrincola iocasae</name>
    <dbReference type="NCBI Taxonomy" id="2614693"/>
    <lineage>
        <taxon>Bacteria</taxon>
        <taxon>Pseudomonadati</taxon>
        <taxon>Pseudomonadota</taxon>
        <taxon>Gammaproteobacteria</taxon>
        <taxon>Oceanospirillales</taxon>
        <taxon>Oceanospirillaceae</taxon>
        <taxon>Nitrincola</taxon>
    </lineage>
</organism>
<dbReference type="AlphaFoldDB" id="A0A5J6LJB8"/>
<evidence type="ECO:0000313" key="4">
    <source>
        <dbReference type="EMBL" id="QEW08402.1"/>
    </source>
</evidence>
<keyword evidence="5" id="KW-1185">Reference proteome</keyword>
<feature type="chain" id="PRO_5023910679" evidence="2">
    <location>
        <begin position="28"/>
        <end position="366"/>
    </location>
</feature>